<evidence type="ECO:0000256" key="2">
    <source>
        <dbReference type="ARBA" id="ARBA00022692"/>
    </source>
</evidence>
<keyword evidence="2 8" id="KW-0812">Transmembrane</keyword>
<evidence type="ECO:0000313" key="10">
    <source>
        <dbReference type="EnsemblMetazoa" id="XP_038048898.1"/>
    </source>
</evidence>
<evidence type="ECO:0000256" key="3">
    <source>
        <dbReference type="ARBA" id="ARBA00022989"/>
    </source>
</evidence>
<feature type="transmembrane region" description="Helical" evidence="8">
    <location>
        <begin position="107"/>
        <end position="131"/>
    </location>
</feature>
<dbReference type="AlphaFoldDB" id="A0A913ZAU4"/>
<dbReference type="GeneID" id="119722714"/>
<evidence type="ECO:0000256" key="1">
    <source>
        <dbReference type="ARBA" id="ARBA00004141"/>
    </source>
</evidence>
<dbReference type="InterPro" id="IPR000276">
    <property type="entry name" value="GPCR_Rhodpsn"/>
</dbReference>
<keyword evidence="5 8" id="KW-0472">Membrane</keyword>
<dbReference type="PROSITE" id="PS50262">
    <property type="entry name" value="G_PROTEIN_RECEP_F1_2"/>
    <property type="match status" value="1"/>
</dbReference>
<protein>
    <recommendedName>
        <fullName evidence="9">G-protein coupled receptors family 1 profile domain-containing protein</fullName>
    </recommendedName>
</protein>
<keyword evidence="6" id="KW-0675">Receptor</keyword>
<comment type="subcellular location">
    <subcellularLocation>
        <location evidence="1">Membrane</location>
        <topology evidence="1">Multi-pass membrane protein</topology>
    </subcellularLocation>
</comment>
<dbReference type="Pfam" id="PF00001">
    <property type="entry name" value="7tm_1"/>
    <property type="match status" value="1"/>
</dbReference>
<dbReference type="SUPFAM" id="SSF81321">
    <property type="entry name" value="Family A G protein-coupled receptor-like"/>
    <property type="match status" value="1"/>
</dbReference>
<dbReference type="GO" id="GO:0005886">
    <property type="term" value="C:plasma membrane"/>
    <property type="evidence" value="ECO:0007669"/>
    <property type="project" value="TreeGrafter"/>
</dbReference>
<feature type="transmembrane region" description="Helical" evidence="8">
    <location>
        <begin position="182"/>
        <end position="210"/>
    </location>
</feature>
<keyword evidence="11" id="KW-1185">Reference proteome</keyword>
<evidence type="ECO:0000256" key="7">
    <source>
        <dbReference type="ARBA" id="ARBA00023224"/>
    </source>
</evidence>
<feature type="domain" description="G-protein coupled receptors family 1 profile" evidence="9">
    <location>
        <begin position="120"/>
        <end position="403"/>
    </location>
</feature>
<dbReference type="InterPro" id="IPR017452">
    <property type="entry name" value="GPCR_Rhodpsn_7TM"/>
</dbReference>
<dbReference type="Gene3D" id="1.20.1070.10">
    <property type="entry name" value="Rhodopsin 7-helix transmembrane proteins"/>
    <property type="match status" value="1"/>
</dbReference>
<keyword evidence="3 8" id="KW-1133">Transmembrane helix</keyword>
<feature type="transmembrane region" description="Helical" evidence="8">
    <location>
        <begin position="231"/>
        <end position="251"/>
    </location>
</feature>
<proteinExistence type="predicted"/>
<reference evidence="10" key="1">
    <citation type="submission" date="2022-11" db="UniProtKB">
        <authorList>
            <consortium name="EnsemblMetazoa"/>
        </authorList>
    </citation>
    <scope>IDENTIFICATION</scope>
</reference>
<evidence type="ECO:0000259" key="9">
    <source>
        <dbReference type="PROSITE" id="PS50262"/>
    </source>
</evidence>
<dbReference type="RefSeq" id="XP_038048898.1">
    <property type="nucleotide sequence ID" value="XM_038192970.1"/>
</dbReference>
<dbReference type="GO" id="GO:0004930">
    <property type="term" value="F:G protein-coupled receptor activity"/>
    <property type="evidence" value="ECO:0007669"/>
    <property type="project" value="UniProtKB-KW"/>
</dbReference>
<dbReference type="PANTHER" id="PTHR24243">
    <property type="entry name" value="G-PROTEIN COUPLED RECEPTOR"/>
    <property type="match status" value="1"/>
</dbReference>
<evidence type="ECO:0000256" key="4">
    <source>
        <dbReference type="ARBA" id="ARBA00023040"/>
    </source>
</evidence>
<evidence type="ECO:0000256" key="6">
    <source>
        <dbReference type="ARBA" id="ARBA00023170"/>
    </source>
</evidence>
<evidence type="ECO:0000313" key="11">
    <source>
        <dbReference type="Proteomes" id="UP000887568"/>
    </source>
</evidence>
<dbReference type="Proteomes" id="UP000887568">
    <property type="component" value="Unplaced"/>
</dbReference>
<keyword evidence="7" id="KW-0807">Transducer</keyword>
<sequence length="456" mass="51512">MWWYYANVSIYAQAATSLAQLDILVCTFFTCVFQNHSDNCSLAYSAPQMDHLLIWDETGPSPWAAMNESFDAPSNERYKLLNHSLLILAFKNPAEADQFVFSSTQTVLYGFVLPVLKLLGILSILSFFFTLCRVASMRNITNFYLTNLAVADLMVLISESTYQQCVALTTQSELDASYLGNSAQAVFILLTYTCDVGVISSIAFVTMLSYGRYFAICYPFQHRNLNLKRRAIRAAVCIWFLSFSVNLIVFFNQFLGFNVPPMKCLVWPTEEKYKHLSGNGHMFFNDDETLNLVVSYMFFCVFMLSLILTVTFNILLIKGLHAPNPTGDQIRGPSKHLRKVTLILGINTAVVFVCSLPQAIYALIAILVRSREEVNVNDDVKWKLDVLIACLRVLNSSINSVIFNAGSGRYRKAFKQAFCCRKRQQVPTNNIPLQTLPRADPADRIRLQDPKAKLPS</sequence>
<evidence type="ECO:0000256" key="8">
    <source>
        <dbReference type="SAM" id="Phobius"/>
    </source>
</evidence>
<accession>A0A913ZAU4</accession>
<organism evidence="10 11">
    <name type="scientific">Patiria miniata</name>
    <name type="common">Bat star</name>
    <name type="synonym">Asterina miniata</name>
    <dbReference type="NCBI Taxonomy" id="46514"/>
    <lineage>
        <taxon>Eukaryota</taxon>
        <taxon>Metazoa</taxon>
        <taxon>Echinodermata</taxon>
        <taxon>Eleutherozoa</taxon>
        <taxon>Asterozoa</taxon>
        <taxon>Asteroidea</taxon>
        <taxon>Valvatacea</taxon>
        <taxon>Valvatida</taxon>
        <taxon>Asterinidae</taxon>
        <taxon>Patiria</taxon>
    </lineage>
</organism>
<name>A0A913ZAU4_PATMI</name>
<dbReference type="PANTHER" id="PTHR24243:SF208">
    <property type="entry name" value="PYROKININ-1 RECEPTOR"/>
    <property type="match status" value="1"/>
</dbReference>
<keyword evidence="4" id="KW-0297">G-protein coupled receptor</keyword>
<evidence type="ECO:0000256" key="5">
    <source>
        <dbReference type="ARBA" id="ARBA00023136"/>
    </source>
</evidence>
<dbReference type="PRINTS" id="PR00237">
    <property type="entry name" value="GPCRRHODOPSN"/>
</dbReference>
<dbReference type="EnsemblMetazoa" id="XM_038192970.1">
    <property type="protein sequence ID" value="XP_038048898.1"/>
    <property type="gene ID" value="LOC119722714"/>
</dbReference>
<feature type="transmembrane region" description="Helical" evidence="8">
    <location>
        <begin position="296"/>
        <end position="320"/>
    </location>
</feature>
<feature type="transmembrane region" description="Helical" evidence="8">
    <location>
        <begin position="341"/>
        <end position="366"/>
    </location>
</feature>